<sequence length="88" mass="9792">MVQREQLSDFKDFGGSKWCVSVDVYNGTLDLHVKSRGASVRTTRKDAKVSLISLMTMKNPMAANEPIYGGKVHNLVLKVELSAKWVPL</sequence>
<dbReference type="AlphaFoldDB" id="A0A915D9J2"/>
<evidence type="ECO:0000313" key="2">
    <source>
        <dbReference type="WBParaSite" id="jg17273"/>
    </source>
</evidence>
<protein>
    <submittedName>
        <fullName evidence="2">Uncharacterized protein</fullName>
    </submittedName>
</protein>
<accession>A0A915D9J2</accession>
<keyword evidence="1" id="KW-1185">Reference proteome</keyword>
<dbReference type="WBParaSite" id="jg17273">
    <property type="protein sequence ID" value="jg17273"/>
    <property type="gene ID" value="jg17273"/>
</dbReference>
<reference evidence="2" key="1">
    <citation type="submission" date="2022-11" db="UniProtKB">
        <authorList>
            <consortium name="WormBaseParasite"/>
        </authorList>
    </citation>
    <scope>IDENTIFICATION</scope>
</reference>
<proteinExistence type="predicted"/>
<evidence type="ECO:0000313" key="1">
    <source>
        <dbReference type="Proteomes" id="UP000887574"/>
    </source>
</evidence>
<dbReference type="Proteomes" id="UP000887574">
    <property type="component" value="Unplaced"/>
</dbReference>
<name>A0A915D9J2_9BILA</name>
<organism evidence="1 2">
    <name type="scientific">Ditylenchus dipsaci</name>
    <dbReference type="NCBI Taxonomy" id="166011"/>
    <lineage>
        <taxon>Eukaryota</taxon>
        <taxon>Metazoa</taxon>
        <taxon>Ecdysozoa</taxon>
        <taxon>Nematoda</taxon>
        <taxon>Chromadorea</taxon>
        <taxon>Rhabditida</taxon>
        <taxon>Tylenchina</taxon>
        <taxon>Tylenchomorpha</taxon>
        <taxon>Sphaerularioidea</taxon>
        <taxon>Anguinidae</taxon>
        <taxon>Anguininae</taxon>
        <taxon>Ditylenchus</taxon>
    </lineage>
</organism>